<evidence type="ECO:0000313" key="2">
    <source>
        <dbReference type="EMBL" id="CAD2212912.1"/>
    </source>
</evidence>
<proteinExistence type="predicted"/>
<evidence type="ECO:0000256" key="1">
    <source>
        <dbReference type="SAM" id="Coils"/>
    </source>
</evidence>
<dbReference type="Proteomes" id="UP000515908">
    <property type="component" value="Chromosome 01"/>
</dbReference>
<evidence type="ECO:0000313" key="3">
    <source>
        <dbReference type="Proteomes" id="UP000515908"/>
    </source>
</evidence>
<dbReference type="EMBL" id="LR877145">
    <property type="protein sequence ID" value="CAD2212912.1"/>
    <property type="molecule type" value="Genomic_DNA"/>
</dbReference>
<gene>
    <name evidence="2" type="ORF">ADEAN_000034800</name>
</gene>
<reference evidence="2 3" key="1">
    <citation type="submission" date="2020-08" db="EMBL/GenBank/DDBJ databases">
        <authorList>
            <person name="Newling K."/>
            <person name="Davey J."/>
            <person name="Forrester S."/>
        </authorList>
    </citation>
    <scope>NUCLEOTIDE SEQUENCE [LARGE SCALE GENOMIC DNA]</scope>
    <source>
        <strain evidence="3">Crithidia deanei Carvalho (ATCC PRA-265)</strain>
    </source>
</reference>
<sequence length="182" mass="20387">MTNVDAHAANYSDLADDMDYTDPAVVERILTEHKMLKDELHFLKLELGAVPDISARVTSARHNAASEEAELLSGYLYVLESRAAVTGRQTGRTPYRYNTNTTTSHPNHNSNYPAHPSVVKRAKPLNSGAGEQTEAQILIVTRMRQKLEKARQKRTTLENLVKDMETDVRRLLSGLQQDSAKK</sequence>
<keyword evidence="3" id="KW-1185">Reference proteome</keyword>
<organism evidence="2 3">
    <name type="scientific">Angomonas deanei</name>
    <dbReference type="NCBI Taxonomy" id="59799"/>
    <lineage>
        <taxon>Eukaryota</taxon>
        <taxon>Discoba</taxon>
        <taxon>Euglenozoa</taxon>
        <taxon>Kinetoplastea</taxon>
        <taxon>Metakinetoplastina</taxon>
        <taxon>Trypanosomatida</taxon>
        <taxon>Trypanosomatidae</taxon>
        <taxon>Strigomonadinae</taxon>
        <taxon>Angomonas</taxon>
    </lineage>
</organism>
<protein>
    <submittedName>
        <fullName evidence="2">Uncharacterized protein</fullName>
    </submittedName>
</protein>
<keyword evidence="1" id="KW-0175">Coiled coil</keyword>
<name>A0A7G2C4T9_9TRYP</name>
<dbReference type="AlphaFoldDB" id="A0A7G2C4T9"/>
<dbReference type="VEuPathDB" id="TriTrypDB:ADEAN_000034800"/>
<accession>A0A7G2C4T9</accession>
<feature type="coiled-coil region" evidence="1">
    <location>
        <begin position="140"/>
        <end position="167"/>
    </location>
</feature>